<gene>
    <name evidence="2" type="ORF">R0H03_06310</name>
</gene>
<comment type="caution">
    <text evidence="2">The sequence shown here is derived from an EMBL/GenBank/DDBJ whole genome shotgun (WGS) entry which is preliminary data.</text>
</comment>
<proteinExistence type="predicted"/>
<accession>A0AAW8YNN4</accession>
<dbReference type="AlphaFoldDB" id="A0AAW8YNN4"/>
<dbReference type="InterPro" id="IPR029052">
    <property type="entry name" value="Metallo-depent_PP-like"/>
</dbReference>
<dbReference type="InterPro" id="IPR018913">
    <property type="entry name" value="BppU_N"/>
</dbReference>
<reference evidence="2" key="1">
    <citation type="journal article" date="2023" name="PeerJ">
        <title>Selection and evaluation of lactic acid bacteria from chicken feces in Thailand as potential probiotics.</title>
        <authorList>
            <person name="Khurajog B."/>
            <person name="Disastra Y."/>
            <person name="Lawwyne L.D."/>
            <person name="Sirichokchatchawan W."/>
            <person name="Niyomtham W."/>
            <person name="Yindee J."/>
            <person name="Hampson D.J."/>
            <person name="Prapasarakul N."/>
        </authorList>
    </citation>
    <scope>NUCLEOTIDE SEQUENCE</scope>
    <source>
        <strain evidence="2">BF14</strain>
    </source>
</reference>
<evidence type="ECO:0000313" key="2">
    <source>
        <dbReference type="EMBL" id="MDV2911471.1"/>
    </source>
</evidence>
<feature type="domain" description="BppU N-terminal" evidence="1">
    <location>
        <begin position="22"/>
        <end position="158"/>
    </location>
</feature>
<name>A0AAW8YNN4_PEDAC</name>
<dbReference type="Gene3D" id="2.60.40.3350">
    <property type="match status" value="1"/>
</dbReference>
<sequence length="616" mass="69516">MEVMTFNIDNDRRNLVDDKQNFSIDFHDSKYNWLQARQYEESMRQVEVHVVHGNGSPVDLTGMNPVFEGWLPEGLYRIIDAKHSVMIDAQNGIFRFDFPAPAFQIAGSYKQAFFRLMKDGMSVTTLEFSLDVMADKVISGLVPSDYITPFEDEYDKLTAIVENADSKFAEQLIKWKNEFDKTVGDLNGDYISIKSLADALDARLKNLEDKIKADGLLTQADFDAQIKIVNDTIKNALDQLKKPIPVGNSIIIGGPISVDEKNLLDKLRSTVDTSKFNLIFFNDSHYGMQSDIKNYGPRYGINHLNTALYLDDLVNVIVAGGDNIDGHLLSYDGLINDEQNFATELLFGSPNHADKFALKGNHDDGSLRLRWYREGSKYAPDSFPDTISNIQFKSDYMNGQLLFGEHRNNGDSNYFYKNYPDFKVRLIGLDSNDIPEDVKAADGGNKYVGLSNMGYRQEQLDWFANVALQNVPEDYVTIICAHSPATPTANDDTNLTDYTVTHYTNQAQLNQIIKDFINGQSSVITNDVEDWEIKVQTNFVAQGKRDVAGYIHGHYHYEELTTSQGFNNISCISAIPYTGFNKGAQNGGWTLFTLDRDNRKLKSTGYGLATNRTFDY</sequence>
<dbReference type="Pfam" id="PF10651">
    <property type="entry name" value="BppU_N"/>
    <property type="match status" value="1"/>
</dbReference>
<evidence type="ECO:0000313" key="3">
    <source>
        <dbReference type="Proteomes" id="UP001280415"/>
    </source>
</evidence>
<dbReference type="Proteomes" id="UP001280415">
    <property type="component" value="Unassembled WGS sequence"/>
</dbReference>
<dbReference type="SUPFAM" id="SSF56300">
    <property type="entry name" value="Metallo-dependent phosphatases"/>
    <property type="match status" value="1"/>
</dbReference>
<reference evidence="2" key="2">
    <citation type="submission" date="2023-10" db="EMBL/GenBank/DDBJ databases">
        <authorList>
            <person name="Khurajog B."/>
        </authorList>
    </citation>
    <scope>NUCLEOTIDE SEQUENCE</scope>
    <source>
        <strain evidence="2">BF14</strain>
    </source>
</reference>
<dbReference type="RefSeq" id="WP_317052237.1">
    <property type="nucleotide sequence ID" value="NZ_CP140878.1"/>
</dbReference>
<protein>
    <submittedName>
        <fullName evidence="2">Phage baseplate upper protein</fullName>
    </submittedName>
</protein>
<dbReference type="Gene3D" id="3.60.21.10">
    <property type="match status" value="1"/>
</dbReference>
<organism evidence="2 3">
    <name type="scientific">Pediococcus acidilactici</name>
    <dbReference type="NCBI Taxonomy" id="1254"/>
    <lineage>
        <taxon>Bacteria</taxon>
        <taxon>Bacillati</taxon>
        <taxon>Bacillota</taxon>
        <taxon>Bacilli</taxon>
        <taxon>Lactobacillales</taxon>
        <taxon>Lactobacillaceae</taxon>
        <taxon>Pediococcus</taxon>
        <taxon>Pediococcus acidilactici group</taxon>
    </lineage>
</organism>
<dbReference type="EMBL" id="JAWJAX010000006">
    <property type="protein sequence ID" value="MDV2911471.1"/>
    <property type="molecule type" value="Genomic_DNA"/>
</dbReference>
<evidence type="ECO:0000259" key="1">
    <source>
        <dbReference type="Pfam" id="PF10651"/>
    </source>
</evidence>